<comment type="catalytic activity">
    <reaction evidence="1">
        <text>L-glutamyl-tRNA(Gln) + L-glutamine + ATP + H2O = L-glutaminyl-tRNA(Gln) + L-glutamate + ADP + phosphate + H(+)</text>
        <dbReference type="Rhea" id="RHEA:17521"/>
        <dbReference type="Rhea" id="RHEA-COMP:9681"/>
        <dbReference type="Rhea" id="RHEA-COMP:9684"/>
        <dbReference type="ChEBI" id="CHEBI:15377"/>
        <dbReference type="ChEBI" id="CHEBI:15378"/>
        <dbReference type="ChEBI" id="CHEBI:29985"/>
        <dbReference type="ChEBI" id="CHEBI:30616"/>
        <dbReference type="ChEBI" id="CHEBI:43474"/>
        <dbReference type="ChEBI" id="CHEBI:58359"/>
        <dbReference type="ChEBI" id="CHEBI:78520"/>
        <dbReference type="ChEBI" id="CHEBI:78521"/>
        <dbReference type="ChEBI" id="CHEBI:456216"/>
    </reaction>
</comment>
<dbReference type="STRING" id="1838286.Verru16b_03430"/>
<dbReference type="HAMAP" id="MF_00122">
    <property type="entry name" value="GatC"/>
    <property type="match status" value="1"/>
</dbReference>
<organism evidence="2 3">
    <name type="scientific">Lacunisphaera limnophila</name>
    <dbReference type="NCBI Taxonomy" id="1838286"/>
    <lineage>
        <taxon>Bacteria</taxon>
        <taxon>Pseudomonadati</taxon>
        <taxon>Verrucomicrobiota</taxon>
        <taxon>Opitutia</taxon>
        <taxon>Opitutales</taxon>
        <taxon>Opitutaceae</taxon>
        <taxon>Lacunisphaera</taxon>
    </lineage>
</organism>
<dbReference type="AlphaFoldDB" id="A0A1D8AZM0"/>
<dbReference type="Gene3D" id="1.10.20.60">
    <property type="entry name" value="Glu-tRNAGln amidotransferase C subunit, N-terminal domain"/>
    <property type="match status" value="1"/>
</dbReference>
<keyword evidence="1" id="KW-0648">Protein biosynthesis</keyword>
<dbReference type="EC" id="6.3.5.-" evidence="1"/>
<dbReference type="PANTHER" id="PTHR15004:SF0">
    <property type="entry name" value="GLUTAMYL-TRNA(GLN) AMIDOTRANSFERASE SUBUNIT C, MITOCHONDRIAL"/>
    <property type="match status" value="1"/>
</dbReference>
<comment type="subunit">
    <text evidence="1">Heterotrimer of A, B and C subunits.</text>
</comment>
<dbReference type="RefSeq" id="WP_069963394.1">
    <property type="nucleotide sequence ID" value="NZ_CP016094.1"/>
</dbReference>
<keyword evidence="3" id="KW-1185">Reference proteome</keyword>
<dbReference type="GO" id="GO:0006450">
    <property type="term" value="P:regulation of translational fidelity"/>
    <property type="evidence" value="ECO:0007669"/>
    <property type="project" value="InterPro"/>
</dbReference>
<dbReference type="InterPro" id="IPR003837">
    <property type="entry name" value="GatC"/>
</dbReference>
<proteinExistence type="inferred from homology"/>
<comment type="similarity">
    <text evidence="1">Belongs to the GatC family.</text>
</comment>
<evidence type="ECO:0000256" key="1">
    <source>
        <dbReference type="HAMAP-Rule" id="MF_00122"/>
    </source>
</evidence>
<gene>
    <name evidence="1 2" type="primary">gatC</name>
    <name evidence="2" type="ORF">Verru16b_03430</name>
</gene>
<dbReference type="PATRIC" id="fig|1838286.3.peg.3468"/>
<dbReference type="KEGG" id="obg:Verru16b_03430"/>
<evidence type="ECO:0000313" key="2">
    <source>
        <dbReference type="EMBL" id="AOS46329.1"/>
    </source>
</evidence>
<keyword evidence="2" id="KW-0808">Transferase</keyword>
<dbReference type="GO" id="GO:0006412">
    <property type="term" value="P:translation"/>
    <property type="evidence" value="ECO:0007669"/>
    <property type="project" value="UniProtKB-UniRule"/>
</dbReference>
<dbReference type="SUPFAM" id="SSF141000">
    <property type="entry name" value="Glu-tRNAGln amidotransferase C subunit"/>
    <property type="match status" value="1"/>
</dbReference>
<dbReference type="GO" id="GO:0050566">
    <property type="term" value="F:asparaginyl-tRNA synthase (glutamine-hydrolyzing) activity"/>
    <property type="evidence" value="ECO:0007669"/>
    <property type="project" value="RHEA"/>
</dbReference>
<dbReference type="OrthoDB" id="9813938at2"/>
<keyword evidence="1 2" id="KW-0436">Ligase</keyword>
<comment type="function">
    <text evidence="1">Allows the formation of correctly charged Asn-tRNA(Asn) or Gln-tRNA(Gln) through the transamidation of misacylated Asp-tRNA(Asn) or Glu-tRNA(Gln) in organisms which lack either or both of asparaginyl-tRNA or glutaminyl-tRNA synthetases. The reaction takes place in the presence of glutamine and ATP through an activated phospho-Asp-tRNA(Asn) or phospho-Glu-tRNA(Gln).</text>
</comment>
<keyword evidence="1" id="KW-0067">ATP-binding</keyword>
<dbReference type="NCBIfam" id="TIGR00135">
    <property type="entry name" value="gatC"/>
    <property type="match status" value="1"/>
</dbReference>
<protein>
    <recommendedName>
        <fullName evidence="1">Aspartyl/glutamyl-tRNA(Asn/Gln) amidotransferase subunit C</fullName>
        <shortName evidence="1">Asp/Glu-ADT subunit C</shortName>
        <ecNumber evidence="1">6.3.5.-</ecNumber>
    </recommendedName>
</protein>
<dbReference type="GO" id="GO:0070681">
    <property type="term" value="P:glutaminyl-tRNAGln biosynthesis via transamidation"/>
    <property type="evidence" value="ECO:0007669"/>
    <property type="project" value="TreeGrafter"/>
</dbReference>
<dbReference type="Proteomes" id="UP000095228">
    <property type="component" value="Chromosome"/>
</dbReference>
<accession>A0A1D8AZM0</accession>
<dbReference type="Pfam" id="PF02686">
    <property type="entry name" value="GatC"/>
    <property type="match status" value="1"/>
</dbReference>
<dbReference type="GO" id="GO:0005524">
    <property type="term" value="F:ATP binding"/>
    <property type="evidence" value="ECO:0007669"/>
    <property type="project" value="UniProtKB-KW"/>
</dbReference>
<name>A0A1D8AZM0_9BACT</name>
<keyword evidence="1" id="KW-0547">Nucleotide-binding</keyword>
<comment type="catalytic activity">
    <reaction evidence="1">
        <text>L-aspartyl-tRNA(Asn) + L-glutamine + ATP + H2O = L-asparaginyl-tRNA(Asn) + L-glutamate + ADP + phosphate + 2 H(+)</text>
        <dbReference type="Rhea" id="RHEA:14513"/>
        <dbReference type="Rhea" id="RHEA-COMP:9674"/>
        <dbReference type="Rhea" id="RHEA-COMP:9677"/>
        <dbReference type="ChEBI" id="CHEBI:15377"/>
        <dbReference type="ChEBI" id="CHEBI:15378"/>
        <dbReference type="ChEBI" id="CHEBI:29985"/>
        <dbReference type="ChEBI" id="CHEBI:30616"/>
        <dbReference type="ChEBI" id="CHEBI:43474"/>
        <dbReference type="ChEBI" id="CHEBI:58359"/>
        <dbReference type="ChEBI" id="CHEBI:78515"/>
        <dbReference type="ChEBI" id="CHEBI:78516"/>
        <dbReference type="ChEBI" id="CHEBI:456216"/>
    </reaction>
</comment>
<dbReference type="GO" id="GO:0016740">
    <property type="term" value="F:transferase activity"/>
    <property type="evidence" value="ECO:0007669"/>
    <property type="project" value="UniProtKB-KW"/>
</dbReference>
<evidence type="ECO:0000313" key="3">
    <source>
        <dbReference type="Proteomes" id="UP000095228"/>
    </source>
</evidence>
<dbReference type="GO" id="GO:0050567">
    <property type="term" value="F:glutaminyl-tRNA synthase (glutamine-hydrolyzing) activity"/>
    <property type="evidence" value="ECO:0007669"/>
    <property type="project" value="UniProtKB-UniRule"/>
</dbReference>
<sequence length="96" mass="10557">MSAGSDLNIDYVANLARLALTDEEKARFARQLGDILHYVEKLKQVDVSGVEPMAHAAPVFNVWQDDVARAGLTVEQALRNAPAQRDQMIAVPKVLD</sequence>
<dbReference type="PANTHER" id="PTHR15004">
    <property type="entry name" value="GLUTAMYL-TRNA(GLN) AMIDOTRANSFERASE SUBUNIT C, MITOCHONDRIAL"/>
    <property type="match status" value="1"/>
</dbReference>
<dbReference type="InterPro" id="IPR036113">
    <property type="entry name" value="Asp/Glu-ADT_sf_sub_c"/>
</dbReference>
<dbReference type="EMBL" id="CP016094">
    <property type="protein sequence ID" value="AOS46329.1"/>
    <property type="molecule type" value="Genomic_DNA"/>
</dbReference>
<reference evidence="2 3" key="1">
    <citation type="submission" date="2016-06" db="EMBL/GenBank/DDBJ databases">
        <title>Three novel species with peptidoglycan cell walls form the new genus Lacunisphaera gen. nov. in the family Opitutaceae of the verrucomicrobial subdivision 4.</title>
        <authorList>
            <person name="Rast P."/>
            <person name="Gloeckner I."/>
            <person name="Jogler M."/>
            <person name="Boedeker C."/>
            <person name="Jeske O."/>
            <person name="Wiegand S."/>
            <person name="Reinhardt R."/>
            <person name="Schumann P."/>
            <person name="Rohde M."/>
            <person name="Spring S."/>
            <person name="Gloeckner F.O."/>
            <person name="Jogler C."/>
        </authorList>
    </citation>
    <scope>NUCLEOTIDE SEQUENCE [LARGE SCALE GENOMIC DNA]</scope>
    <source>
        <strain evidence="2 3">IG16b</strain>
    </source>
</reference>